<protein>
    <recommendedName>
        <fullName evidence="12">Odorant receptor</fullName>
    </recommendedName>
</protein>
<dbReference type="Proteomes" id="UP000078492">
    <property type="component" value="Unassembled WGS sequence"/>
</dbReference>
<feature type="transmembrane region" description="Helical" evidence="9">
    <location>
        <begin position="125"/>
        <end position="148"/>
    </location>
</feature>
<keyword evidence="11" id="KW-1185">Reference proteome</keyword>
<dbReference type="InterPro" id="IPR004117">
    <property type="entry name" value="7tm6_olfct_rcpt"/>
</dbReference>
<feature type="transmembrane region" description="Helical" evidence="9">
    <location>
        <begin position="267"/>
        <end position="289"/>
    </location>
</feature>
<keyword evidence="5 9" id="KW-1133">Transmembrane helix</keyword>
<dbReference type="GO" id="GO:0007165">
    <property type="term" value="P:signal transduction"/>
    <property type="evidence" value="ECO:0007669"/>
    <property type="project" value="UniProtKB-KW"/>
</dbReference>
<dbReference type="GO" id="GO:0005549">
    <property type="term" value="F:odorant binding"/>
    <property type="evidence" value="ECO:0007669"/>
    <property type="project" value="InterPro"/>
</dbReference>
<keyword evidence="7" id="KW-0675">Receptor</keyword>
<reference evidence="10 11" key="1">
    <citation type="submission" date="2015-09" db="EMBL/GenBank/DDBJ databases">
        <title>Trachymyrmex cornetzi WGS genome.</title>
        <authorList>
            <person name="Nygaard S."/>
            <person name="Hu H."/>
            <person name="Boomsma J."/>
            <person name="Zhang G."/>
        </authorList>
    </citation>
    <scope>NUCLEOTIDE SEQUENCE [LARGE SCALE GENOMIC DNA]</scope>
    <source>
        <strain evidence="10">Tcor2-1</strain>
        <tissue evidence="10">Whole body</tissue>
    </source>
</reference>
<name>A0A195DTP2_9HYME</name>
<accession>A0A195DTP2</accession>
<evidence type="ECO:0000313" key="10">
    <source>
        <dbReference type="EMBL" id="KYN16275.1"/>
    </source>
</evidence>
<evidence type="ECO:0000256" key="7">
    <source>
        <dbReference type="ARBA" id="ARBA00023170"/>
    </source>
</evidence>
<evidence type="ECO:0000313" key="11">
    <source>
        <dbReference type="Proteomes" id="UP000078492"/>
    </source>
</evidence>
<evidence type="ECO:0000256" key="5">
    <source>
        <dbReference type="ARBA" id="ARBA00022989"/>
    </source>
</evidence>
<feature type="transmembrane region" description="Helical" evidence="9">
    <location>
        <begin position="168"/>
        <end position="190"/>
    </location>
</feature>
<evidence type="ECO:0000256" key="9">
    <source>
        <dbReference type="SAM" id="Phobius"/>
    </source>
</evidence>
<evidence type="ECO:0000256" key="1">
    <source>
        <dbReference type="ARBA" id="ARBA00004141"/>
    </source>
</evidence>
<dbReference type="GO" id="GO:0004984">
    <property type="term" value="F:olfactory receptor activity"/>
    <property type="evidence" value="ECO:0007669"/>
    <property type="project" value="InterPro"/>
</dbReference>
<feature type="transmembrane region" description="Helical" evidence="9">
    <location>
        <begin position="39"/>
        <end position="58"/>
    </location>
</feature>
<dbReference type="GO" id="GO:0016020">
    <property type="term" value="C:membrane"/>
    <property type="evidence" value="ECO:0007669"/>
    <property type="project" value="UniProtKB-SubCell"/>
</dbReference>
<evidence type="ECO:0000256" key="2">
    <source>
        <dbReference type="ARBA" id="ARBA00022606"/>
    </source>
</evidence>
<evidence type="ECO:0000256" key="8">
    <source>
        <dbReference type="ARBA" id="ARBA00023224"/>
    </source>
</evidence>
<proteinExistence type="predicted"/>
<dbReference type="AlphaFoldDB" id="A0A195DTP2"/>
<keyword evidence="6 9" id="KW-0472">Membrane</keyword>
<comment type="subcellular location">
    <subcellularLocation>
        <location evidence="1">Membrane</location>
        <topology evidence="1">Multi-pass membrane protein</topology>
    </subcellularLocation>
</comment>
<gene>
    <name evidence="10" type="ORF">ALC57_11486</name>
</gene>
<feature type="transmembrane region" description="Helical" evidence="9">
    <location>
        <begin position="70"/>
        <end position="87"/>
    </location>
</feature>
<sequence>MDFKNANFLNTRVNLISGNLLPIVSDNSRFSVTWRIHSAVVWLIELIHTIALTVGMALAPKEKSLKDGTIAVVITLEASFMLTRLYLRKKLMKEIIEKMDDVLQSADEIMKDIVKSAIKPITMPFIIYGVTGVITVATWTIQPILLVFEKSTFYYVDYNLPTAFNNEPFSTRVLILSTIFMTIGSSYLFLKKFGVDVYMMHLVLLLTAQYRYTAVKLTILFRGLQNCHDETKKKYCMEDRWTERELRKLCVHQNNVLNMSFILRKLLSVNFSLLYFNNVFRFCFIGILLSTSTEITDKAFDEGWYQFGPWTKSTFILLIMSNSLECRIAAIGKFNLSLPSFMTVKFINEDLLIMAVIINVDLYFLCALK</sequence>
<evidence type="ECO:0008006" key="12">
    <source>
        <dbReference type="Google" id="ProtNLM"/>
    </source>
</evidence>
<organism evidence="10 11">
    <name type="scientific">Trachymyrmex cornetzi</name>
    <dbReference type="NCBI Taxonomy" id="471704"/>
    <lineage>
        <taxon>Eukaryota</taxon>
        <taxon>Metazoa</taxon>
        <taxon>Ecdysozoa</taxon>
        <taxon>Arthropoda</taxon>
        <taxon>Hexapoda</taxon>
        <taxon>Insecta</taxon>
        <taxon>Pterygota</taxon>
        <taxon>Neoptera</taxon>
        <taxon>Endopterygota</taxon>
        <taxon>Hymenoptera</taxon>
        <taxon>Apocrita</taxon>
        <taxon>Aculeata</taxon>
        <taxon>Formicoidea</taxon>
        <taxon>Formicidae</taxon>
        <taxon>Myrmicinae</taxon>
        <taxon>Trachymyrmex</taxon>
    </lineage>
</organism>
<keyword evidence="4" id="KW-0552">Olfaction</keyword>
<keyword evidence="8" id="KW-0807">Transducer</keyword>
<dbReference type="Pfam" id="PF02949">
    <property type="entry name" value="7tm_6"/>
    <property type="match status" value="1"/>
</dbReference>
<evidence type="ECO:0000256" key="4">
    <source>
        <dbReference type="ARBA" id="ARBA00022725"/>
    </source>
</evidence>
<feature type="transmembrane region" description="Helical" evidence="9">
    <location>
        <begin position="351"/>
        <end position="368"/>
    </location>
</feature>
<evidence type="ECO:0000256" key="6">
    <source>
        <dbReference type="ARBA" id="ARBA00023136"/>
    </source>
</evidence>
<evidence type="ECO:0000256" key="3">
    <source>
        <dbReference type="ARBA" id="ARBA00022692"/>
    </source>
</evidence>
<keyword evidence="2" id="KW-0716">Sensory transduction</keyword>
<dbReference type="EMBL" id="KQ980390">
    <property type="protein sequence ID" value="KYN16275.1"/>
    <property type="molecule type" value="Genomic_DNA"/>
</dbReference>
<keyword evidence="3 9" id="KW-0812">Transmembrane</keyword>
<dbReference type="STRING" id="471704.A0A195DTP2"/>